<protein>
    <recommendedName>
        <fullName evidence="2">Small ribosomal subunit protein bS6</fullName>
    </recommendedName>
    <alternativeName>
        <fullName evidence="3">30S ribosomal protein S6</fullName>
    </alternativeName>
</protein>
<evidence type="ECO:0000256" key="2">
    <source>
        <dbReference type="ARBA" id="ARBA00035294"/>
    </source>
</evidence>
<evidence type="ECO:0000256" key="3">
    <source>
        <dbReference type="ARBA" id="ARBA00035520"/>
    </source>
</evidence>
<dbReference type="SUPFAM" id="SSF54995">
    <property type="entry name" value="Ribosomal protein S6"/>
    <property type="match status" value="1"/>
</dbReference>
<dbReference type="Gene3D" id="3.30.70.60">
    <property type="match status" value="1"/>
</dbReference>
<gene>
    <name evidence="5" type="ORF">A2765_02710</name>
</gene>
<dbReference type="GO" id="GO:0006412">
    <property type="term" value="P:translation"/>
    <property type="evidence" value="ECO:0007669"/>
    <property type="project" value="InterPro"/>
</dbReference>
<reference evidence="5 6" key="1">
    <citation type="journal article" date="2016" name="Nat. Commun.">
        <title>Thousands of microbial genomes shed light on interconnected biogeochemical processes in an aquifer system.</title>
        <authorList>
            <person name="Anantharaman K."/>
            <person name="Brown C.T."/>
            <person name="Hug L.A."/>
            <person name="Sharon I."/>
            <person name="Castelle C.J."/>
            <person name="Probst A.J."/>
            <person name="Thomas B.C."/>
            <person name="Singh A."/>
            <person name="Wilkins M.J."/>
            <person name="Karaoz U."/>
            <person name="Brodie E.L."/>
            <person name="Williams K.H."/>
            <person name="Hubbard S.S."/>
            <person name="Banfield J.F."/>
        </authorList>
    </citation>
    <scope>NUCLEOTIDE SEQUENCE [LARGE SCALE GENOMIC DNA]</scope>
</reference>
<dbReference type="GO" id="GO:0005840">
    <property type="term" value="C:ribosome"/>
    <property type="evidence" value="ECO:0007669"/>
    <property type="project" value="InterPro"/>
</dbReference>
<sequence length="166" mass="18371">MAAESTENEVITRIYEAGYHIVPTVKEEDVDKVVSSIRSEIEKLGGSFIAEGAPTLMKLAYSVDKREGEKHIAYDRGYFGWLKFEAAAEAAKIMTDALNANPSILRSIVFRTVREDTRAKFKAPQLREVKRSDVIRSAPRKAPEASDAPPVSEADLDKALETLTAE</sequence>
<evidence type="ECO:0000256" key="1">
    <source>
        <dbReference type="ARBA" id="ARBA00009512"/>
    </source>
</evidence>
<dbReference type="Pfam" id="PF01250">
    <property type="entry name" value="Ribosomal_S6"/>
    <property type="match status" value="1"/>
</dbReference>
<dbReference type="GO" id="GO:0019843">
    <property type="term" value="F:rRNA binding"/>
    <property type="evidence" value="ECO:0007669"/>
    <property type="project" value="InterPro"/>
</dbReference>
<proteinExistence type="inferred from homology"/>
<dbReference type="EMBL" id="MFLA01000032">
    <property type="protein sequence ID" value="OGG58609.1"/>
    <property type="molecule type" value="Genomic_DNA"/>
</dbReference>
<dbReference type="AlphaFoldDB" id="A0A1F6DB15"/>
<accession>A0A1F6DB15</accession>
<feature type="region of interest" description="Disordered" evidence="4">
    <location>
        <begin position="132"/>
        <end position="166"/>
    </location>
</feature>
<dbReference type="InterPro" id="IPR000529">
    <property type="entry name" value="Ribosomal_bS6"/>
</dbReference>
<evidence type="ECO:0000313" key="5">
    <source>
        <dbReference type="EMBL" id="OGG58609.1"/>
    </source>
</evidence>
<comment type="caution">
    <text evidence="5">The sequence shown here is derived from an EMBL/GenBank/DDBJ whole genome shotgun (WGS) entry which is preliminary data.</text>
</comment>
<comment type="similarity">
    <text evidence="1">Belongs to the bacterial ribosomal protein bS6 family.</text>
</comment>
<evidence type="ECO:0000256" key="4">
    <source>
        <dbReference type="SAM" id="MobiDB-lite"/>
    </source>
</evidence>
<dbReference type="Proteomes" id="UP000176377">
    <property type="component" value="Unassembled WGS sequence"/>
</dbReference>
<dbReference type="InterPro" id="IPR035980">
    <property type="entry name" value="Ribosomal_bS6_sf"/>
</dbReference>
<dbReference type="GO" id="GO:0003735">
    <property type="term" value="F:structural constituent of ribosome"/>
    <property type="evidence" value="ECO:0007669"/>
    <property type="project" value="InterPro"/>
</dbReference>
<dbReference type="InterPro" id="IPR014717">
    <property type="entry name" value="Transl_elong_EF1B/ribsomal_bS6"/>
</dbReference>
<evidence type="ECO:0000313" key="6">
    <source>
        <dbReference type="Proteomes" id="UP000176377"/>
    </source>
</evidence>
<organism evidence="5 6">
    <name type="scientific">Candidatus Kaiserbacteria bacterium RIFCSPHIGHO2_01_FULL_56_24</name>
    <dbReference type="NCBI Taxonomy" id="1798487"/>
    <lineage>
        <taxon>Bacteria</taxon>
        <taxon>Candidatus Kaiseribacteriota</taxon>
    </lineage>
</organism>
<name>A0A1F6DB15_9BACT</name>